<gene>
    <name evidence="2" type="ORF">KC19_9G093500</name>
</gene>
<feature type="region of interest" description="Disordered" evidence="1">
    <location>
        <begin position="113"/>
        <end position="140"/>
    </location>
</feature>
<feature type="compositionally biased region" description="Pro residues" evidence="1">
    <location>
        <begin position="118"/>
        <end position="137"/>
    </location>
</feature>
<evidence type="ECO:0000313" key="2">
    <source>
        <dbReference type="EMBL" id="KAG0561805.1"/>
    </source>
</evidence>
<name>A0A8T0GTV7_CERPU</name>
<organism evidence="2 3">
    <name type="scientific">Ceratodon purpureus</name>
    <name type="common">Fire moss</name>
    <name type="synonym">Dicranum purpureum</name>
    <dbReference type="NCBI Taxonomy" id="3225"/>
    <lineage>
        <taxon>Eukaryota</taxon>
        <taxon>Viridiplantae</taxon>
        <taxon>Streptophyta</taxon>
        <taxon>Embryophyta</taxon>
        <taxon>Bryophyta</taxon>
        <taxon>Bryophytina</taxon>
        <taxon>Bryopsida</taxon>
        <taxon>Dicranidae</taxon>
        <taxon>Pseudoditrichales</taxon>
        <taxon>Ditrichaceae</taxon>
        <taxon>Ceratodon</taxon>
    </lineage>
</organism>
<protein>
    <submittedName>
        <fullName evidence="2">Uncharacterized protein</fullName>
    </submittedName>
</protein>
<accession>A0A8T0GTV7</accession>
<keyword evidence="3" id="KW-1185">Reference proteome</keyword>
<sequence length="249" mass="27101">MLSPSATVPGSTRAGRPADRVCDPASCNHSTAGKVGCDPASWAGLQTPKPTVRKATRDLASGIWWGPSAAFHVDEPQRHGHSRVHGYGASAPAESFLEAPRRSLRLQDVQASCSTPLLPHPPSPISSPPPPHAPPIPQCTMPVEPLDDREDIYTLLQAVIGEEHDDFFDSQECLDIHGRESSCEELSKDSFDEGAYAFEEGRCLEEMLWSEELQYNVHTYDARVKKKKKKTRHMVSIARGHGASTSGAA</sequence>
<dbReference type="AlphaFoldDB" id="A0A8T0GTV7"/>
<comment type="caution">
    <text evidence="2">The sequence shown here is derived from an EMBL/GenBank/DDBJ whole genome shotgun (WGS) entry which is preliminary data.</text>
</comment>
<feature type="region of interest" description="Disordered" evidence="1">
    <location>
        <begin position="1"/>
        <end position="20"/>
    </location>
</feature>
<feature type="compositionally biased region" description="Polar residues" evidence="1">
    <location>
        <begin position="1"/>
        <end position="10"/>
    </location>
</feature>
<evidence type="ECO:0000256" key="1">
    <source>
        <dbReference type="SAM" id="MobiDB-lite"/>
    </source>
</evidence>
<dbReference type="Proteomes" id="UP000822688">
    <property type="component" value="Chromosome 9"/>
</dbReference>
<proteinExistence type="predicted"/>
<dbReference type="EMBL" id="CM026430">
    <property type="protein sequence ID" value="KAG0561805.1"/>
    <property type="molecule type" value="Genomic_DNA"/>
</dbReference>
<reference evidence="2" key="1">
    <citation type="submission" date="2020-06" db="EMBL/GenBank/DDBJ databases">
        <title>WGS assembly of Ceratodon purpureus strain R40.</title>
        <authorList>
            <person name="Carey S.B."/>
            <person name="Jenkins J."/>
            <person name="Shu S."/>
            <person name="Lovell J.T."/>
            <person name="Sreedasyam A."/>
            <person name="Maumus F."/>
            <person name="Tiley G.P."/>
            <person name="Fernandez-Pozo N."/>
            <person name="Barry K."/>
            <person name="Chen C."/>
            <person name="Wang M."/>
            <person name="Lipzen A."/>
            <person name="Daum C."/>
            <person name="Saski C.A."/>
            <person name="Payton A.C."/>
            <person name="Mcbreen J.C."/>
            <person name="Conrad R.E."/>
            <person name="Kollar L.M."/>
            <person name="Olsson S."/>
            <person name="Huttunen S."/>
            <person name="Landis J.B."/>
            <person name="Wickett N.J."/>
            <person name="Johnson M.G."/>
            <person name="Rensing S.A."/>
            <person name="Grimwood J."/>
            <person name="Schmutz J."/>
            <person name="Mcdaniel S.F."/>
        </authorList>
    </citation>
    <scope>NUCLEOTIDE SEQUENCE</scope>
    <source>
        <strain evidence="2">R40</strain>
    </source>
</reference>
<evidence type="ECO:0000313" key="3">
    <source>
        <dbReference type="Proteomes" id="UP000822688"/>
    </source>
</evidence>